<reference evidence="10 11" key="1">
    <citation type="submission" date="2018-06" db="EMBL/GenBank/DDBJ databases">
        <title>Genomic Encyclopedia of Archaeal and Bacterial Type Strains, Phase II (KMG-II): from individual species to whole genera.</title>
        <authorList>
            <person name="Goeker M."/>
        </authorList>
    </citation>
    <scope>NUCLEOTIDE SEQUENCE [LARGE SCALE GENOMIC DNA]</scope>
    <source>
        <strain evidence="10 11">DSM 24525</strain>
    </source>
</reference>
<dbReference type="Proteomes" id="UP000249688">
    <property type="component" value="Unassembled WGS sequence"/>
</dbReference>
<dbReference type="FunFam" id="3.30.1490.20:FF:000003">
    <property type="entry name" value="acetyl-CoA carboxylase isoform X1"/>
    <property type="match status" value="1"/>
</dbReference>
<dbReference type="Pfam" id="PF00364">
    <property type="entry name" value="Biotin_lipoyl"/>
    <property type="match status" value="1"/>
</dbReference>
<evidence type="ECO:0000256" key="2">
    <source>
        <dbReference type="ARBA" id="ARBA00022598"/>
    </source>
</evidence>
<dbReference type="InterPro" id="IPR011053">
    <property type="entry name" value="Single_hybrid_motif"/>
</dbReference>
<sequence>MIQSLLIANRGEIAVRIIHTCRRLGIRSIAVFSEADRDALHVAMADEAVAIGAAPARDSYLRADAILDAARRTRAEAIHPGYGFLSENADFAEACVAAGFRFVGPPASAIRAMGSKAAAKTLAASAGAPILPGYHGEDQSDARLLAEAARIGTPLLIKATAGGGGRGMRGVSDADEFATELAAARRESLAAFGDDRVLLERWLQRPRHVEVQVFGDIFGRVVALSTRDCSLQRRHQKVLEEAPAPALPAEMIARLEASAVAAASAAGYHNAGTVEFVVEGDQASFLEMNTRLQVEHPVTEMVLGLDLVEWQLRVASGEALPASWPPAPKGHAVEVRLCAEDPDQDWRPSTGRLTRFTMPKADASLRVETGVRQGDVVTPYYDSMIAKLVAHGPTRAEALARLAEALATAEVAGPATNLGLLRRIIRHPALHAAALDTGFIARHAEDLLPARGVAPLRVMAAAIAARLPVASGDDPWARADGFRLQGVATLRMVLLDGDDRHSLILTRPRQTPWQVALPGCESAAISAHALDDGALLVSWGEQVFRAQVFEDRVTLAGITYRLGFADPMAPAGGAAAVDGRLSAPIPGRVAAISTTVGDQVVRGQVLAVIEAMKTEIRLAAPADGIVVHIGCAVGEMVEEGREVVTLGPLPAVH</sequence>
<dbReference type="Gene3D" id="3.30.1490.20">
    <property type="entry name" value="ATP-grasp fold, A domain"/>
    <property type="match status" value="1"/>
</dbReference>
<dbReference type="PROSITE" id="PS50979">
    <property type="entry name" value="BC"/>
    <property type="match status" value="1"/>
</dbReference>
<dbReference type="InterPro" id="IPR001882">
    <property type="entry name" value="Biotin_BS"/>
</dbReference>
<keyword evidence="3 6" id="KW-0547">Nucleotide-binding</keyword>
<feature type="domain" description="ATP-grasp" evidence="8">
    <location>
        <begin position="120"/>
        <end position="316"/>
    </location>
</feature>
<name>A0A2W7JA60_9PROT</name>
<dbReference type="SUPFAM" id="SSF51246">
    <property type="entry name" value="Rudiment single hybrid motif"/>
    <property type="match status" value="1"/>
</dbReference>
<dbReference type="Pfam" id="PF02786">
    <property type="entry name" value="CPSase_L_D2"/>
    <property type="match status" value="1"/>
</dbReference>
<keyword evidence="4 6" id="KW-0067">ATP-binding</keyword>
<dbReference type="CDD" id="cd06850">
    <property type="entry name" value="biotinyl_domain"/>
    <property type="match status" value="1"/>
</dbReference>
<accession>A0A2W7JA60</accession>
<dbReference type="SUPFAM" id="SSF56059">
    <property type="entry name" value="Glutathione synthetase ATP-binding domain-like"/>
    <property type="match status" value="1"/>
</dbReference>
<evidence type="ECO:0000256" key="4">
    <source>
        <dbReference type="ARBA" id="ARBA00022840"/>
    </source>
</evidence>
<protein>
    <submittedName>
        <fullName evidence="10">3-methylcrotonyl-CoA carboxylase alpha subunit</fullName>
    </submittedName>
</protein>
<dbReference type="PANTHER" id="PTHR18866:SF33">
    <property type="entry name" value="METHYLCROTONOYL-COA CARBOXYLASE SUBUNIT ALPHA, MITOCHONDRIAL-RELATED"/>
    <property type="match status" value="1"/>
</dbReference>
<evidence type="ECO:0000313" key="10">
    <source>
        <dbReference type="EMBL" id="PZW49025.1"/>
    </source>
</evidence>
<evidence type="ECO:0000256" key="1">
    <source>
        <dbReference type="ARBA" id="ARBA00001953"/>
    </source>
</evidence>
<dbReference type="InterPro" id="IPR011764">
    <property type="entry name" value="Biotin_carboxylation_dom"/>
</dbReference>
<dbReference type="SUPFAM" id="SSF51230">
    <property type="entry name" value="Single hybrid motif"/>
    <property type="match status" value="1"/>
</dbReference>
<keyword evidence="11" id="KW-1185">Reference proteome</keyword>
<proteinExistence type="predicted"/>
<dbReference type="InterPro" id="IPR050856">
    <property type="entry name" value="Biotin_carboxylase_complex"/>
</dbReference>
<dbReference type="FunFam" id="3.40.50.20:FF:000010">
    <property type="entry name" value="Propionyl-CoA carboxylase subunit alpha"/>
    <property type="match status" value="1"/>
</dbReference>
<dbReference type="InterPro" id="IPR013815">
    <property type="entry name" value="ATP_grasp_subdomain_1"/>
</dbReference>
<evidence type="ECO:0000256" key="5">
    <source>
        <dbReference type="ARBA" id="ARBA00023267"/>
    </source>
</evidence>
<feature type="domain" description="Lipoyl-binding" evidence="7">
    <location>
        <begin position="568"/>
        <end position="647"/>
    </location>
</feature>
<keyword evidence="5" id="KW-0092">Biotin</keyword>
<dbReference type="InterPro" id="IPR000089">
    <property type="entry name" value="Biotin_lipoyl"/>
</dbReference>
<comment type="caution">
    <text evidence="10">The sequence shown here is derived from an EMBL/GenBank/DDBJ whole genome shotgun (WGS) entry which is preliminary data.</text>
</comment>
<dbReference type="GO" id="GO:0046872">
    <property type="term" value="F:metal ion binding"/>
    <property type="evidence" value="ECO:0007669"/>
    <property type="project" value="InterPro"/>
</dbReference>
<dbReference type="PROSITE" id="PS50975">
    <property type="entry name" value="ATP_GRASP"/>
    <property type="match status" value="1"/>
</dbReference>
<dbReference type="InterPro" id="IPR048429">
    <property type="entry name" value="MCC_alpha_BT"/>
</dbReference>
<dbReference type="PANTHER" id="PTHR18866">
    <property type="entry name" value="CARBOXYLASE:PYRUVATE/ACETYL-COA/PROPIONYL-COA CARBOXYLASE"/>
    <property type="match status" value="1"/>
</dbReference>
<dbReference type="RefSeq" id="WP_111396742.1">
    <property type="nucleotide sequence ID" value="NZ_QKYU01000003.1"/>
</dbReference>
<evidence type="ECO:0000256" key="3">
    <source>
        <dbReference type="ARBA" id="ARBA00022741"/>
    </source>
</evidence>
<dbReference type="PROSITE" id="PS00867">
    <property type="entry name" value="CPSASE_2"/>
    <property type="match status" value="1"/>
</dbReference>
<dbReference type="AlphaFoldDB" id="A0A2W7JA60"/>
<dbReference type="InterPro" id="IPR011761">
    <property type="entry name" value="ATP-grasp"/>
</dbReference>
<evidence type="ECO:0000259" key="8">
    <source>
        <dbReference type="PROSITE" id="PS50975"/>
    </source>
</evidence>
<dbReference type="EMBL" id="QKYU01000003">
    <property type="protein sequence ID" value="PZW49025.1"/>
    <property type="molecule type" value="Genomic_DNA"/>
</dbReference>
<evidence type="ECO:0000259" key="9">
    <source>
        <dbReference type="PROSITE" id="PS50979"/>
    </source>
</evidence>
<dbReference type="InterPro" id="IPR005482">
    <property type="entry name" value="Biotin_COase_C"/>
</dbReference>
<dbReference type="FunFam" id="3.30.470.20:FF:000028">
    <property type="entry name" value="Methylcrotonoyl-CoA carboxylase subunit alpha, mitochondrial"/>
    <property type="match status" value="1"/>
</dbReference>
<dbReference type="SMART" id="SM00878">
    <property type="entry name" value="Biotin_carb_C"/>
    <property type="match status" value="1"/>
</dbReference>
<dbReference type="InterPro" id="IPR016185">
    <property type="entry name" value="PreATP-grasp_dom_sf"/>
</dbReference>
<keyword evidence="2" id="KW-0436">Ligase</keyword>
<dbReference type="GO" id="GO:0004485">
    <property type="term" value="F:methylcrotonoyl-CoA carboxylase activity"/>
    <property type="evidence" value="ECO:0007669"/>
    <property type="project" value="TreeGrafter"/>
</dbReference>
<dbReference type="InterPro" id="IPR005479">
    <property type="entry name" value="CPAse_ATP-bd"/>
</dbReference>
<dbReference type="InterPro" id="IPR011054">
    <property type="entry name" value="Rudment_hybrid_motif"/>
</dbReference>
<feature type="domain" description="Biotin carboxylation" evidence="9">
    <location>
        <begin position="1"/>
        <end position="445"/>
    </location>
</feature>
<dbReference type="InterPro" id="IPR005481">
    <property type="entry name" value="BC-like_N"/>
</dbReference>
<dbReference type="Gene3D" id="3.30.700.40">
    <property type="match status" value="1"/>
</dbReference>
<dbReference type="SUPFAM" id="SSF52440">
    <property type="entry name" value="PreATP-grasp domain"/>
    <property type="match status" value="1"/>
</dbReference>
<dbReference type="OrthoDB" id="9763189at2"/>
<dbReference type="GO" id="GO:0005524">
    <property type="term" value="F:ATP binding"/>
    <property type="evidence" value="ECO:0007669"/>
    <property type="project" value="UniProtKB-UniRule"/>
</dbReference>
<dbReference type="Pfam" id="PF02785">
    <property type="entry name" value="Biotin_carb_C"/>
    <property type="match status" value="1"/>
</dbReference>
<evidence type="ECO:0000313" key="11">
    <source>
        <dbReference type="Proteomes" id="UP000249688"/>
    </source>
</evidence>
<evidence type="ECO:0000259" key="7">
    <source>
        <dbReference type="PROSITE" id="PS50968"/>
    </source>
</evidence>
<organism evidence="10 11">
    <name type="scientific">Humitalea rosea</name>
    <dbReference type="NCBI Taxonomy" id="990373"/>
    <lineage>
        <taxon>Bacteria</taxon>
        <taxon>Pseudomonadati</taxon>
        <taxon>Pseudomonadota</taxon>
        <taxon>Alphaproteobacteria</taxon>
        <taxon>Acetobacterales</taxon>
        <taxon>Roseomonadaceae</taxon>
        <taxon>Humitalea</taxon>
    </lineage>
</organism>
<evidence type="ECO:0000256" key="6">
    <source>
        <dbReference type="PROSITE-ProRule" id="PRU00409"/>
    </source>
</evidence>
<gene>
    <name evidence="10" type="ORF">C8P66_10350</name>
</gene>
<comment type="cofactor">
    <cofactor evidence="1">
        <name>biotin</name>
        <dbReference type="ChEBI" id="CHEBI:57586"/>
    </cofactor>
</comment>
<dbReference type="Gene3D" id="3.30.470.20">
    <property type="entry name" value="ATP-grasp fold, B domain"/>
    <property type="match status" value="1"/>
</dbReference>
<dbReference type="PROSITE" id="PS50968">
    <property type="entry name" value="BIOTINYL_LIPOYL"/>
    <property type="match status" value="1"/>
</dbReference>
<dbReference type="PROSITE" id="PS00188">
    <property type="entry name" value="BIOTIN"/>
    <property type="match status" value="1"/>
</dbReference>
<dbReference type="Pfam" id="PF21139">
    <property type="entry name" value="BT_MCC_alpha"/>
    <property type="match status" value="1"/>
</dbReference>
<dbReference type="Pfam" id="PF00289">
    <property type="entry name" value="Biotin_carb_N"/>
    <property type="match status" value="1"/>
</dbReference>
<dbReference type="Gene3D" id="3.40.50.20">
    <property type="match status" value="1"/>
</dbReference>
<dbReference type="Gene3D" id="2.40.50.100">
    <property type="match status" value="1"/>
</dbReference>